<sequence>MGLFQKFFSVLCVVLSVNAFAGPADSVMALSKKWFDSGKAWSLNFRARVDYAGSPESGFQSGDLLVTSGDMFRLRMAGMAIYSDGKNFWQWNKEQKQVLLKLLEDMESNVHPSELLFKYLQCKPLFMKQQEWNGQKTNVIVLDASQYDKEFQGMEVWLSAKDASPVRLVTEDRLGNVSTYEILNLKRQNKVNKDDFVLKPEKGIDVIDMR</sequence>
<dbReference type="SUPFAM" id="SSF89392">
    <property type="entry name" value="Prokaryotic lipoproteins and lipoprotein localization factors"/>
    <property type="match status" value="1"/>
</dbReference>
<name>A0A1M6XNN3_9BACT</name>
<proteinExistence type="predicted"/>
<keyword evidence="3" id="KW-0449">Lipoprotein</keyword>
<feature type="chain" id="PRO_5012409870" evidence="2">
    <location>
        <begin position="22"/>
        <end position="210"/>
    </location>
</feature>
<keyword evidence="4" id="KW-1185">Reference proteome</keyword>
<dbReference type="CDD" id="cd16325">
    <property type="entry name" value="LolA"/>
    <property type="match status" value="1"/>
</dbReference>
<reference evidence="4" key="1">
    <citation type="submission" date="2016-11" db="EMBL/GenBank/DDBJ databases">
        <authorList>
            <person name="Varghese N."/>
            <person name="Submissions S."/>
        </authorList>
    </citation>
    <scope>NUCLEOTIDE SEQUENCE [LARGE SCALE GENOMIC DNA]</scope>
    <source>
        <strain evidence="4">UWOS</strain>
    </source>
</reference>
<keyword evidence="1 2" id="KW-0732">Signal</keyword>
<gene>
    <name evidence="3" type="ORF">SAMN05720469_1339</name>
</gene>
<dbReference type="Gene3D" id="2.50.20.10">
    <property type="entry name" value="Lipoprotein localisation LolA/LolB/LppX"/>
    <property type="match status" value="1"/>
</dbReference>
<evidence type="ECO:0000313" key="4">
    <source>
        <dbReference type="Proteomes" id="UP000184275"/>
    </source>
</evidence>
<evidence type="ECO:0000256" key="1">
    <source>
        <dbReference type="ARBA" id="ARBA00022729"/>
    </source>
</evidence>
<accession>A0A1M6XNN3</accession>
<dbReference type="RefSeq" id="WP_073305785.1">
    <property type="nucleotide sequence ID" value="NZ_FRAW01000033.1"/>
</dbReference>
<feature type="signal peptide" evidence="2">
    <location>
        <begin position="1"/>
        <end position="21"/>
    </location>
</feature>
<dbReference type="PANTHER" id="PTHR35869:SF1">
    <property type="entry name" value="OUTER-MEMBRANE LIPOPROTEIN CARRIER PROTEIN"/>
    <property type="match status" value="1"/>
</dbReference>
<dbReference type="Pfam" id="PF03548">
    <property type="entry name" value="LolA"/>
    <property type="match status" value="1"/>
</dbReference>
<protein>
    <submittedName>
        <fullName evidence="3">Outer membrane lipoprotein carrier protein</fullName>
    </submittedName>
</protein>
<dbReference type="InterPro" id="IPR004564">
    <property type="entry name" value="OM_lipoprot_carrier_LolA-like"/>
</dbReference>
<dbReference type="PANTHER" id="PTHR35869">
    <property type="entry name" value="OUTER-MEMBRANE LIPOPROTEIN CARRIER PROTEIN"/>
    <property type="match status" value="1"/>
</dbReference>
<dbReference type="Proteomes" id="UP000184275">
    <property type="component" value="Unassembled WGS sequence"/>
</dbReference>
<dbReference type="EMBL" id="FRAW01000033">
    <property type="protein sequence ID" value="SHL07523.1"/>
    <property type="molecule type" value="Genomic_DNA"/>
</dbReference>
<dbReference type="AlphaFoldDB" id="A0A1M6XNN3"/>
<evidence type="ECO:0000313" key="3">
    <source>
        <dbReference type="EMBL" id="SHL07523.1"/>
    </source>
</evidence>
<dbReference type="InterPro" id="IPR029046">
    <property type="entry name" value="LolA/LolB/LppX"/>
</dbReference>
<organism evidence="3 4">
    <name type="scientific">Fibrobacter intestinalis</name>
    <dbReference type="NCBI Taxonomy" id="28122"/>
    <lineage>
        <taxon>Bacteria</taxon>
        <taxon>Pseudomonadati</taxon>
        <taxon>Fibrobacterota</taxon>
        <taxon>Fibrobacteria</taxon>
        <taxon>Fibrobacterales</taxon>
        <taxon>Fibrobacteraceae</taxon>
        <taxon>Fibrobacter</taxon>
    </lineage>
</organism>
<evidence type="ECO:0000256" key="2">
    <source>
        <dbReference type="SAM" id="SignalP"/>
    </source>
</evidence>